<proteinExistence type="predicted"/>
<dbReference type="Proteomes" id="UP000441336">
    <property type="component" value="Unassembled WGS sequence"/>
</dbReference>
<reference evidence="2 3" key="1">
    <citation type="submission" date="2019-12" db="EMBL/GenBank/DDBJ databases">
        <title>Hymenobacter sp. HMF4947 Genome sequencing and assembly.</title>
        <authorList>
            <person name="Kang H."/>
            <person name="Cha I."/>
            <person name="Kim H."/>
            <person name="Joh K."/>
        </authorList>
    </citation>
    <scope>NUCLEOTIDE SEQUENCE [LARGE SCALE GENOMIC DNA]</scope>
    <source>
        <strain evidence="2 3">HMF4947</strain>
    </source>
</reference>
<dbReference type="SUPFAM" id="SSF49265">
    <property type="entry name" value="Fibronectin type III"/>
    <property type="match status" value="1"/>
</dbReference>
<dbReference type="InterPro" id="IPR026341">
    <property type="entry name" value="T9SS_type_B"/>
</dbReference>
<comment type="caution">
    <text evidence="2">The sequence shown here is derived from an EMBL/GenBank/DDBJ whole genome shotgun (WGS) entry which is preliminary data.</text>
</comment>
<evidence type="ECO:0000313" key="2">
    <source>
        <dbReference type="EMBL" id="MVN74991.1"/>
    </source>
</evidence>
<dbReference type="Pfam" id="PF13585">
    <property type="entry name" value="CHU_C"/>
    <property type="match status" value="1"/>
</dbReference>
<dbReference type="NCBIfam" id="TIGR04131">
    <property type="entry name" value="Bac_Flav_CTERM"/>
    <property type="match status" value="1"/>
</dbReference>
<sequence>MKQFFLSVMGRWLLGLGVGLGLPALAAAQCTLTPFPAGCPTPFVAIDVATGQEVQALCVGRAVRFDLSCGRSIASNLLYYNALAGTNTTPTNCDFTPGKLTNNTFTPTAAGAFTISELANPASGSGVGTVFVRNFQVYASPAPTISLAPCLNNSVALTIAASGYDQYFAQVNGGALIGPLAVGTATIPAPAGSSLTVVGRYLANGLCEGRATQTVPPIAAPQTPVLNRLTVQTVLPTLTLGVEAAGLPAGYRYDVQRADASSPGGFRRVFAFAGASTAAFTLANTSAGLYRIGRRDVCGTDSAFSAPVPTILLSRASVNNVNNLTWQTAGPVASYTLLRNGTALATLPPGSSAYADAAVTCGTTYTYRLQATTAAGNQSVSNEVAVPTVSALPPAAPLLNASFDRQNRVVLTATAAGGAALPAGSQLYYSRQGGPGALDFGVVPAATDTLRDPAALATLLAAPPCYTLRLQDVCGNTSRPTPPTCPSLLAVAAADSDGLTAQLTWSAFQGPGSPAVAATYRVLSLGADGTVLATSAPTTSLSYFDPTPPPDRQVLRYRLEVSGAGLPAGTVSYSTTATLVRRPRLVVPNAFTPNGDGLNDVLELKGRYLNGFTFVVIDRNEQEVFRATDRTQTWDGTIRGHAPVNAAYVWRLTMQDETGQPFIQTGTVTVLK</sequence>
<feature type="signal peptide" evidence="1">
    <location>
        <begin position="1"/>
        <end position="26"/>
    </location>
</feature>
<keyword evidence="1" id="KW-0732">Signal</keyword>
<protein>
    <submittedName>
        <fullName evidence="2">T9SS type B sorting domain-containing protein</fullName>
    </submittedName>
</protein>
<dbReference type="AlphaFoldDB" id="A0A7K1T9Z3"/>
<dbReference type="InterPro" id="IPR013783">
    <property type="entry name" value="Ig-like_fold"/>
</dbReference>
<organism evidence="2 3">
    <name type="scientific">Hymenobacter ginkgonis</name>
    <dbReference type="NCBI Taxonomy" id="2682976"/>
    <lineage>
        <taxon>Bacteria</taxon>
        <taxon>Pseudomonadati</taxon>
        <taxon>Bacteroidota</taxon>
        <taxon>Cytophagia</taxon>
        <taxon>Cytophagales</taxon>
        <taxon>Hymenobacteraceae</taxon>
        <taxon>Hymenobacter</taxon>
    </lineage>
</organism>
<evidence type="ECO:0000256" key="1">
    <source>
        <dbReference type="SAM" id="SignalP"/>
    </source>
</evidence>
<dbReference type="EMBL" id="WQKZ01000001">
    <property type="protein sequence ID" value="MVN74991.1"/>
    <property type="molecule type" value="Genomic_DNA"/>
</dbReference>
<keyword evidence="3" id="KW-1185">Reference proteome</keyword>
<feature type="chain" id="PRO_5029646754" evidence="1">
    <location>
        <begin position="27"/>
        <end position="672"/>
    </location>
</feature>
<gene>
    <name evidence="2" type="ORF">GO988_01485</name>
</gene>
<dbReference type="InterPro" id="IPR036116">
    <property type="entry name" value="FN3_sf"/>
</dbReference>
<accession>A0A7K1T9Z3</accession>
<dbReference type="Gene3D" id="2.60.40.10">
    <property type="entry name" value="Immunoglobulins"/>
    <property type="match status" value="1"/>
</dbReference>
<evidence type="ECO:0000313" key="3">
    <source>
        <dbReference type="Proteomes" id="UP000441336"/>
    </source>
</evidence>
<dbReference type="RefSeq" id="WP_157561761.1">
    <property type="nucleotide sequence ID" value="NZ_WQKZ01000001.1"/>
</dbReference>
<name>A0A7K1T9Z3_9BACT</name>